<keyword evidence="3" id="KW-0675">Receptor</keyword>
<protein>
    <submittedName>
        <fullName evidence="3">Tripartite tricarboxylate transporter family receptor</fullName>
    </submittedName>
</protein>
<dbReference type="EMBL" id="UWPJ01000036">
    <property type="protein sequence ID" value="VCU72165.1"/>
    <property type="molecule type" value="Genomic_DNA"/>
</dbReference>
<dbReference type="InterPro" id="IPR005064">
    <property type="entry name" value="BUG"/>
</dbReference>
<dbReference type="Gene3D" id="3.40.190.150">
    <property type="entry name" value="Bordetella uptake gene, domain 1"/>
    <property type="match status" value="1"/>
</dbReference>
<dbReference type="SUPFAM" id="SSF53850">
    <property type="entry name" value="Periplasmic binding protein-like II"/>
    <property type="match status" value="1"/>
</dbReference>
<evidence type="ECO:0000256" key="2">
    <source>
        <dbReference type="SAM" id="SignalP"/>
    </source>
</evidence>
<dbReference type="PIRSF" id="PIRSF017082">
    <property type="entry name" value="YflP"/>
    <property type="match status" value="1"/>
</dbReference>
<gene>
    <name evidence="3" type="ORF">PIGHUM_04261</name>
</gene>
<reference evidence="3 4" key="1">
    <citation type="submission" date="2018-10" db="EMBL/GenBank/DDBJ databases">
        <authorList>
            <person name="Criscuolo A."/>
        </authorList>
    </citation>
    <scope>NUCLEOTIDE SEQUENCE [LARGE SCALE GENOMIC DNA]</scope>
    <source>
        <strain evidence="3">DnA1</strain>
    </source>
</reference>
<dbReference type="OrthoDB" id="8678477at2"/>
<proteinExistence type="inferred from homology"/>
<comment type="similarity">
    <text evidence="1">Belongs to the UPF0065 (bug) family.</text>
</comment>
<organism evidence="3 4">
    <name type="scientific">Pigmentiphaga humi</name>
    <dbReference type="NCBI Taxonomy" id="2478468"/>
    <lineage>
        <taxon>Bacteria</taxon>
        <taxon>Pseudomonadati</taxon>
        <taxon>Pseudomonadota</taxon>
        <taxon>Betaproteobacteria</taxon>
        <taxon>Burkholderiales</taxon>
        <taxon>Alcaligenaceae</taxon>
        <taxon>Pigmentiphaga</taxon>
    </lineage>
</organism>
<evidence type="ECO:0000313" key="3">
    <source>
        <dbReference type="EMBL" id="VCU72165.1"/>
    </source>
</evidence>
<dbReference type="PANTHER" id="PTHR42928">
    <property type="entry name" value="TRICARBOXYLATE-BINDING PROTEIN"/>
    <property type="match status" value="1"/>
</dbReference>
<dbReference type="CDD" id="cd13578">
    <property type="entry name" value="PBP2_Bug27"/>
    <property type="match status" value="1"/>
</dbReference>
<evidence type="ECO:0000313" key="4">
    <source>
        <dbReference type="Proteomes" id="UP000277294"/>
    </source>
</evidence>
<name>A0A3P4BAL7_9BURK</name>
<feature type="chain" id="PRO_5018035414" evidence="2">
    <location>
        <begin position="25"/>
        <end position="322"/>
    </location>
</feature>
<dbReference type="InterPro" id="IPR042100">
    <property type="entry name" value="Bug_dom1"/>
</dbReference>
<dbReference type="Pfam" id="PF03401">
    <property type="entry name" value="TctC"/>
    <property type="match status" value="1"/>
</dbReference>
<dbReference type="Gene3D" id="3.40.190.10">
    <property type="entry name" value="Periplasmic binding protein-like II"/>
    <property type="match status" value="1"/>
</dbReference>
<sequence>MTNSLLARLCIGAAATLAAAGVHAQEFPTKPLRLIVAFGPGGVADVTARIVAEGLSQKFGKPVIVENMPSAGGITAAVALTRSAPDGHTLFIVSNQNAVSPSLFKSLPYDPLKQFAMISMVGSFDIVMAVDQNSPLRTVADAVAAAKKDPQHFNMGTIGVGSTQHLSAELFRSLADIKVPTVPFKSSGEVLAAVKGNSVQVMFETVPAVIGNIKGGSLRLLGVGSEKRSALFPDVPTIAETVPGYSAVSWNGFAAPAGTPPAVVDKLNKAIREVVADPAINKKLVDVGMIPQTNTPKEFHALLVSEIDKWRKVIDTAGIEKQ</sequence>
<feature type="signal peptide" evidence="2">
    <location>
        <begin position="1"/>
        <end position="24"/>
    </location>
</feature>
<accession>A0A3P4BAL7</accession>
<dbReference type="AlphaFoldDB" id="A0A3P4BAL7"/>
<keyword evidence="2" id="KW-0732">Signal</keyword>
<dbReference type="PANTHER" id="PTHR42928:SF5">
    <property type="entry name" value="BLR1237 PROTEIN"/>
    <property type="match status" value="1"/>
</dbReference>
<evidence type="ECO:0000256" key="1">
    <source>
        <dbReference type="ARBA" id="ARBA00006987"/>
    </source>
</evidence>
<dbReference type="Proteomes" id="UP000277294">
    <property type="component" value="Unassembled WGS sequence"/>
</dbReference>
<dbReference type="RefSeq" id="WP_124081746.1">
    <property type="nucleotide sequence ID" value="NZ_UWPJ01000036.1"/>
</dbReference>
<keyword evidence="4" id="KW-1185">Reference proteome</keyword>